<name>A0A1Y6M8B4_9GAMM</name>
<organism evidence="4 5">
    <name type="scientific">Photobacterium malacitanum</name>
    <dbReference type="NCBI Taxonomy" id="2204294"/>
    <lineage>
        <taxon>Bacteria</taxon>
        <taxon>Pseudomonadati</taxon>
        <taxon>Pseudomonadota</taxon>
        <taxon>Gammaproteobacteria</taxon>
        <taxon>Vibrionales</taxon>
        <taxon>Vibrionaceae</taxon>
        <taxon>Photobacterium</taxon>
    </lineage>
</organism>
<dbReference type="PIRSF" id="PIRSF003230">
    <property type="entry name" value="YbgC"/>
    <property type="match status" value="1"/>
</dbReference>
<dbReference type="GO" id="GO:0047617">
    <property type="term" value="F:fatty acyl-CoA hydrolase activity"/>
    <property type="evidence" value="ECO:0007669"/>
    <property type="project" value="TreeGrafter"/>
</dbReference>
<dbReference type="NCBIfam" id="TIGR00051">
    <property type="entry name" value="YbgC/FadM family acyl-CoA thioesterase"/>
    <property type="match status" value="1"/>
</dbReference>
<proteinExistence type="inferred from homology"/>
<dbReference type="AlphaFoldDB" id="A0A1Y6M8B4"/>
<gene>
    <name evidence="4" type="primary">ybgC</name>
    <name evidence="4" type="ORF">PMAL9190_00712</name>
</gene>
<dbReference type="EMBL" id="FYAK01000001">
    <property type="protein sequence ID" value="SMY32796.1"/>
    <property type="molecule type" value="Genomic_DNA"/>
</dbReference>
<dbReference type="CDD" id="cd00586">
    <property type="entry name" value="4HBT"/>
    <property type="match status" value="1"/>
</dbReference>
<dbReference type="EC" id="3.1.2.-" evidence="4"/>
<accession>A0A1Y6M8B4</accession>
<keyword evidence="2 4" id="KW-0378">Hydrolase</keyword>
<evidence type="ECO:0000256" key="1">
    <source>
        <dbReference type="ARBA" id="ARBA00005953"/>
    </source>
</evidence>
<dbReference type="InterPro" id="IPR050563">
    <property type="entry name" value="4-hydroxybenzoyl-CoA_TE"/>
</dbReference>
<comment type="similarity">
    <text evidence="1">Belongs to the 4-hydroxybenzoyl-CoA thioesterase family.</text>
</comment>
<dbReference type="InterPro" id="IPR006683">
    <property type="entry name" value="Thioestr_dom"/>
</dbReference>
<dbReference type="Proteomes" id="UP000195963">
    <property type="component" value="Unassembled WGS sequence"/>
</dbReference>
<protein>
    <submittedName>
        <fullName evidence="4">Acyl-CoA thioester hydrolase YbgC</fullName>
        <ecNumber evidence="4">3.1.2.-</ecNumber>
    </submittedName>
</protein>
<dbReference type="SUPFAM" id="SSF54637">
    <property type="entry name" value="Thioesterase/thiol ester dehydrase-isomerase"/>
    <property type="match status" value="1"/>
</dbReference>
<dbReference type="PANTHER" id="PTHR31793:SF37">
    <property type="entry name" value="ACYL-COA THIOESTER HYDROLASE YBGC"/>
    <property type="match status" value="1"/>
</dbReference>
<dbReference type="InterPro" id="IPR029069">
    <property type="entry name" value="HotDog_dom_sf"/>
</dbReference>
<dbReference type="NCBIfam" id="TIGR02799">
    <property type="entry name" value="thio_ybgC"/>
    <property type="match status" value="1"/>
</dbReference>
<dbReference type="FunFam" id="3.10.129.10:FF:000004">
    <property type="entry name" value="Tol-pal system-associated acyl-CoA thioesterase"/>
    <property type="match status" value="1"/>
</dbReference>
<sequence length="146" mass="17004">MTLCRYDGYGYPMKEQDIFKWPITIYYEDTDVGGVVYHANYLKFFERARTELLRYIGLSQQQLFADNMSFVVRSMNIDFIRGAKLDDQLVVNTTIQNVRRASIEFNQELVNDDNVVFCRAIVKIACINPTIMKPIALPVQLKPEIH</sequence>
<evidence type="ECO:0000313" key="4">
    <source>
        <dbReference type="EMBL" id="SMY32796.1"/>
    </source>
</evidence>
<evidence type="ECO:0000259" key="3">
    <source>
        <dbReference type="Pfam" id="PF03061"/>
    </source>
</evidence>
<dbReference type="Pfam" id="PF03061">
    <property type="entry name" value="4HBT"/>
    <property type="match status" value="1"/>
</dbReference>
<keyword evidence="5" id="KW-1185">Reference proteome</keyword>
<dbReference type="Gene3D" id="3.10.129.10">
    <property type="entry name" value="Hotdog Thioesterase"/>
    <property type="match status" value="1"/>
</dbReference>
<dbReference type="InterPro" id="IPR014166">
    <property type="entry name" value="Tol-Pal_acyl-CoA_thioesterase"/>
</dbReference>
<dbReference type="PANTHER" id="PTHR31793">
    <property type="entry name" value="4-HYDROXYBENZOYL-COA THIOESTERASE FAMILY MEMBER"/>
    <property type="match status" value="1"/>
</dbReference>
<evidence type="ECO:0000313" key="5">
    <source>
        <dbReference type="Proteomes" id="UP000195963"/>
    </source>
</evidence>
<reference evidence="5" key="1">
    <citation type="submission" date="2017-06" db="EMBL/GenBank/DDBJ databases">
        <authorList>
            <person name="Rodrigo-Torres L."/>
            <person name="Arahal R.D."/>
            <person name="Lucena T."/>
        </authorList>
    </citation>
    <scope>NUCLEOTIDE SEQUENCE [LARGE SCALE GENOMIC DNA]</scope>
    <source>
        <strain evidence="5">CECT 9190</strain>
    </source>
</reference>
<feature type="domain" description="Thioesterase" evidence="3">
    <location>
        <begin position="33"/>
        <end position="117"/>
    </location>
</feature>
<evidence type="ECO:0000256" key="2">
    <source>
        <dbReference type="ARBA" id="ARBA00022801"/>
    </source>
</evidence>
<dbReference type="InterPro" id="IPR006684">
    <property type="entry name" value="YbgC/YbaW"/>
</dbReference>